<evidence type="ECO:0000256" key="4">
    <source>
        <dbReference type="HAMAP-Rule" id="MF_00724"/>
    </source>
</evidence>
<dbReference type="RefSeq" id="WP_022169212.1">
    <property type="nucleotide sequence ID" value="NZ_JACOOQ010000019.1"/>
</dbReference>
<evidence type="ECO:0000256" key="2">
    <source>
        <dbReference type="ARBA" id="ARBA00009272"/>
    </source>
</evidence>
<comment type="caution">
    <text evidence="6">The sequence shown here is derived from an EMBL/GenBank/DDBJ whole genome shotgun (WGS) entry which is preliminary data.</text>
</comment>
<dbReference type="PANTHER" id="PTHR34653:SF1">
    <property type="entry name" value="FLAGELLAR HOOK-BASAL BODY COMPLEX PROTEIN FLIE"/>
    <property type="match status" value="1"/>
</dbReference>
<dbReference type="InterPro" id="IPR001624">
    <property type="entry name" value="FliE"/>
</dbReference>
<comment type="subcellular location">
    <subcellularLocation>
        <location evidence="1 4">Bacterial flagellum basal body</location>
    </subcellularLocation>
</comment>
<name>A0A8I0AF77_9CLOT</name>
<evidence type="ECO:0000313" key="6">
    <source>
        <dbReference type="EMBL" id="MBC5640893.1"/>
    </source>
</evidence>
<dbReference type="GO" id="GO:0071973">
    <property type="term" value="P:bacterial-type flagellum-dependent cell motility"/>
    <property type="evidence" value="ECO:0007669"/>
    <property type="project" value="InterPro"/>
</dbReference>
<protein>
    <recommendedName>
        <fullName evidence="4 5">Flagellar hook-basal body complex protein FliE</fullName>
    </recommendedName>
</protein>
<dbReference type="Proteomes" id="UP000662088">
    <property type="component" value="Unassembled WGS sequence"/>
</dbReference>
<dbReference type="EMBL" id="JACOOQ010000019">
    <property type="protein sequence ID" value="MBC5640893.1"/>
    <property type="molecule type" value="Genomic_DNA"/>
</dbReference>
<proteinExistence type="inferred from homology"/>
<dbReference type="HAMAP" id="MF_00724">
    <property type="entry name" value="FliE"/>
    <property type="match status" value="1"/>
</dbReference>
<dbReference type="GO" id="GO:0003774">
    <property type="term" value="F:cytoskeletal motor activity"/>
    <property type="evidence" value="ECO:0007669"/>
    <property type="project" value="InterPro"/>
</dbReference>
<dbReference type="AlphaFoldDB" id="A0A8I0AF77"/>
<keyword evidence="7" id="KW-1185">Reference proteome</keyword>
<keyword evidence="3 4" id="KW-0975">Bacterial flagellum</keyword>
<organism evidence="6 7">
    <name type="scientific">Clostridium lentum</name>
    <dbReference type="NCBI Taxonomy" id="2763037"/>
    <lineage>
        <taxon>Bacteria</taxon>
        <taxon>Bacillati</taxon>
        <taxon>Bacillota</taxon>
        <taxon>Clostridia</taxon>
        <taxon>Eubacteriales</taxon>
        <taxon>Clostridiaceae</taxon>
        <taxon>Clostridium</taxon>
    </lineage>
</organism>
<dbReference type="Pfam" id="PF02049">
    <property type="entry name" value="FliE"/>
    <property type="match status" value="1"/>
</dbReference>
<evidence type="ECO:0000313" key="7">
    <source>
        <dbReference type="Proteomes" id="UP000662088"/>
    </source>
</evidence>
<reference evidence="6" key="1">
    <citation type="submission" date="2020-08" db="EMBL/GenBank/DDBJ databases">
        <title>Genome public.</title>
        <authorList>
            <person name="Liu C."/>
            <person name="Sun Q."/>
        </authorList>
    </citation>
    <scope>NUCLEOTIDE SEQUENCE</scope>
    <source>
        <strain evidence="6">NSJ-42</strain>
    </source>
</reference>
<keyword evidence="6" id="KW-0282">Flagellum</keyword>
<dbReference type="GO" id="GO:0005198">
    <property type="term" value="F:structural molecule activity"/>
    <property type="evidence" value="ECO:0007669"/>
    <property type="project" value="UniProtKB-UniRule"/>
</dbReference>
<evidence type="ECO:0000256" key="1">
    <source>
        <dbReference type="ARBA" id="ARBA00004117"/>
    </source>
</evidence>
<keyword evidence="6" id="KW-0966">Cell projection</keyword>
<dbReference type="PANTHER" id="PTHR34653">
    <property type="match status" value="1"/>
</dbReference>
<dbReference type="GO" id="GO:0009425">
    <property type="term" value="C:bacterial-type flagellum basal body"/>
    <property type="evidence" value="ECO:0007669"/>
    <property type="project" value="UniProtKB-SubCell"/>
</dbReference>
<comment type="similarity">
    <text evidence="2 4">Belongs to the FliE family.</text>
</comment>
<dbReference type="PRINTS" id="PR01006">
    <property type="entry name" value="FLGHOOKFLIE"/>
</dbReference>
<gene>
    <name evidence="4 6" type="primary">fliE</name>
    <name evidence="6" type="ORF">H8R92_10750</name>
</gene>
<accession>A0A8I0AF77</accession>
<keyword evidence="6" id="KW-0969">Cilium</keyword>
<dbReference type="NCBIfam" id="TIGR00205">
    <property type="entry name" value="fliE"/>
    <property type="match status" value="1"/>
</dbReference>
<evidence type="ECO:0000256" key="3">
    <source>
        <dbReference type="ARBA" id="ARBA00023143"/>
    </source>
</evidence>
<evidence type="ECO:0000256" key="5">
    <source>
        <dbReference type="NCBIfam" id="TIGR00205"/>
    </source>
</evidence>
<sequence>MKIDNFTPSEKIFEKRIAIEDENKDGFGQVFKSALQAVNDKQVYSDEMTNKLVLGEDVEIHEVMLAAEEASLALQTAVQVRNKLTEAIKELTNLQI</sequence>